<sequence length="217" mass="23863">MAKLHSFTSIELESFVFPSSIKPPSATKTLVLAGAGVRRLEIQGNIMKVAVAALYLEEKAIESLKVTWNGKTDVELLDSHEFFNEIYNGPFEKLIHVSLLVPSTGKFFSEAAAEKIVKAWKDNGTYNDVDAATIEKYLNVFKDENLLPGNSVLYTILSDGSVTVNIAKDGIIPEVPIAVLENTKMGYTLIKAMFRKNEGTVPEARQSVASRLSGFFD</sequence>
<reference evidence="9" key="1">
    <citation type="journal article" date="2019" name="Molecules">
        <title>Widely Targeted Metabolomics Analysis Reveals the Effect of Flooding Stress on the Synthesis of Flavonoids in Chrysanthemum morifolium.</title>
        <authorList>
            <person name="Wang T."/>
            <person name="Zou Q."/>
            <person name="Guo Q."/>
            <person name="Yang F."/>
            <person name="Wu L."/>
            <person name="Zhang W."/>
        </authorList>
    </citation>
    <scope>NUCLEOTIDE SEQUENCE</scope>
</reference>
<dbReference type="AlphaFoldDB" id="A0A5P8N2A6"/>
<comment type="catalytic activity">
    <reaction evidence="6">
        <text>a chalcone = a flavanone.</text>
        <dbReference type="EC" id="5.5.1.6"/>
    </reaction>
</comment>
<dbReference type="GO" id="GO:0045430">
    <property type="term" value="F:chalcone isomerase activity"/>
    <property type="evidence" value="ECO:0007669"/>
    <property type="project" value="UniProtKB-EC"/>
</dbReference>
<dbReference type="SUPFAM" id="SSF54626">
    <property type="entry name" value="Chalcone isomerase"/>
    <property type="match status" value="1"/>
</dbReference>
<evidence type="ECO:0000256" key="4">
    <source>
        <dbReference type="ARBA" id="ARBA00023241"/>
    </source>
</evidence>
<evidence type="ECO:0000256" key="3">
    <source>
        <dbReference type="ARBA" id="ARBA00023235"/>
    </source>
</evidence>
<proteinExistence type="evidence at transcript level"/>
<keyword evidence="4" id="KW-0284">Flavonoid biosynthesis</keyword>
<comment type="pathway">
    <text evidence="1">Secondary metabolite biosynthesis; flavonoid biosynthesis.</text>
</comment>
<comment type="function">
    <text evidence="5">Catalyzes the intramolecular cyclization of bicyclic chalcones into tricyclic (S)-flavanones. Responsible for the isomerization of 4,2',4',6'-tetrahydroxychalcone (also termed chalcone) into naringenin.</text>
</comment>
<dbReference type="InterPro" id="IPR036298">
    <property type="entry name" value="Chalcone_isomerase_sf"/>
</dbReference>
<dbReference type="Gene3D" id="1.10.890.20">
    <property type="match status" value="1"/>
</dbReference>
<accession>A0A5P8N2A6</accession>
<dbReference type="InterPro" id="IPR016087">
    <property type="entry name" value="Chalcone_isomerase"/>
</dbReference>
<evidence type="ECO:0000259" key="8">
    <source>
        <dbReference type="Pfam" id="PF02431"/>
    </source>
</evidence>
<evidence type="ECO:0000256" key="1">
    <source>
        <dbReference type="ARBA" id="ARBA00004966"/>
    </source>
</evidence>
<evidence type="ECO:0000256" key="2">
    <source>
        <dbReference type="ARBA" id="ARBA00007166"/>
    </source>
</evidence>
<dbReference type="PANTHER" id="PTHR28039">
    <property type="entry name" value="CHALCONE--FLAVONONE ISOMERASE 1-RELATED"/>
    <property type="match status" value="1"/>
</dbReference>
<dbReference type="InterPro" id="IPR044164">
    <property type="entry name" value="CFI"/>
</dbReference>
<dbReference type="EMBL" id="MN364673">
    <property type="protein sequence ID" value="QFR35245.1"/>
    <property type="molecule type" value="mRNA"/>
</dbReference>
<dbReference type="Gene3D" id="3.50.70.10">
    <property type="match status" value="1"/>
</dbReference>
<evidence type="ECO:0000256" key="5">
    <source>
        <dbReference type="ARBA" id="ARBA00025429"/>
    </source>
</evidence>
<comment type="similarity">
    <text evidence="2 7">Belongs to the chalcone isomerase family.</text>
</comment>
<evidence type="ECO:0000256" key="7">
    <source>
        <dbReference type="RuleBase" id="RU361158"/>
    </source>
</evidence>
<keyword evidence="3 9" id="KW-0413">Isomerase</keyword>
<name>A0A5P8N2A6_CHRMO</name>
<evidence type="ECO:0000256" key="6">
    <source>
        <dbReference type="ARBA" id="ARBA00034056"/>
    </source>
</evidence>
<dbReference type="Pfam" id="PF02431">
    <property type="entry name" value="Chalcone"/>
    <property type="match status" value="1"/>
</dbReference>
<dbReference type="InterPro" id="IPR016089">
    <property type="entry name" value="Chalcone_isomerase_bundle_sf"/>
</dbReference>
<dbReference type="GO" id="GO:0009813">
    <property type="term" value="P:flavonoid biosynthetic process"/>
    <property type="evidence" value="ECO:0007669"/>
    <property type="project" value="UniProtKB-UniPathway"/>
</dbReference>
<organism evidence="9">
    <name type="scientific">Chrysanthemum morifolium</name>
    <name type="common">Florist's daisy</name>
    <name type="synonym">Dendranthema grandiflorum</name>
    <dbReference type="NCBI Taxonomy" id="41568"/>
    <lineage>
        <taxon>Eukaryota</taxon>
        <taxon>Viridiplantae</taxon>
        <taxon>Streptophyta</taxon>
        <taxon>Embryophyta</taxon>
        <taxon>Tracheophyta</taxon>
        <taxon>Spermatophyta</taxon>
        <taxon>Magnoliopsida</taxon>
        <taxon>eudicotyledons</taxon>
        <taxon>Gunneridae</taxon>
        <taxon>Pentapetalae</taxon>
        <taxon>asterids</taxon>
        <taxon>campanulids</taxon>
        <taxon>Asterales</taxon>
        <taxon>Asteraceae</taxon>
        <taxon>Asteroideae</taxon>
        <taxon>Anthemideae</taxon>
        <taxon>Artemisiinae</taxon>
        <taxon>Chrysanthemum</taxon>
    </lineage>
</organism>
<evidence type="ECO:0000313" key="9">
    <source>
        <dbReference type="EMBL" id="QFR35245.1"/>
    </source>
</evidence>
<dbReference type="PANTHER" id="PTHR28039:SF8">
    <property type="entry name" value="CHALCONE--FLAVANONE ISOMERASE 1-RELATED"/>
    <property type="match status" value="1"/>
</dbReference>
<protein>
    <recommendedName>
        <fullName evidence="7">Chalcone-flavonone isomerase family protein</fullName>
    </recommendedName>
</protein>
<feature type="domain" description="Chalcone isomerase" evidence="8">
    <location>
        <begin position="13"/>
        <end position="214"/>
    </location>
</feature>
<dbReference type="UniPathway" id="UPA00154"/>
<dbReference type="InterPro" id="IPR016088">
    <property type="entry name" value="Chalcone_isomerase_3-sand"/>
</dbReference>